<sequence>MPTLDKINSSVKDAMRSRDKDRLKTLRLITSTVKQIEVDERIEVDEERLLTVLDKMVKQRRDALSQFESAGRQDLADIETAEITIIQEFMPEQLSDSEIDEMIKQAIAETGASSMKEMGKVMGIIRPKAQGRADMGQLSGKIKAQLS</sequence>
<protein>
    <submittedName>
        <fullName evidence="1">GatB/YqeY domain-containing protein</fullName>
    </submittedName>
</protein>
<dbReference type="PANTHER" id="PTHR28055">
    <property type="entry name" value="ALTERED INHERITANCE OF MITOCHONDRIA PROTEIN 41, MITOCHONDRIAL"/>
    <property type="match status" value="1"/>
</dbReference>
<evidence type="ECO:0000313" key="2">
    <source>
        <dbReference type="Proteomes" id="UP000654401"/>
    </source>
</evidence>
<dbReference type="Proteomes" id="UP000654401">
    <property type="component" value="Unassembled WGS sequence"/>
</dbReference>
<evidence type="ECO:0000313" key="1">
    <source>
        <dbReference type="EMBL" id="MBC8519717.1"/>
    </source>
</evidence>
<comment type="caution">
    <text evidence="1">The sequence shown here is derived from an EMBL/GenBank/DDBJ whole genome shotgun (WGS) entry which is preliminary data.</text>
</comment>
<dbReference type="Pfam" id="PF09424">
    <property type="entry name" value="YqeY"/>
    <property type="match status" value="1"/>
</dbReference>
<dbReference type="InterPro" id="IPR003789">
    <property type="entry name" value="Asn/Gln_tRNA_amidoTrase-B-like"/>
</dbReference>
<dbReference type="AlphaFoldDB" id="A0A8J6P844"/>
<name>A0A8J6P844_9GAMM</name>
<gene>
    <name evidence="1" type="ORF">H8D24_04830</name>
</gene>
<dbReference type="Gene3D" id="1.10.10.410">
    <property type="match status" value="1"/>
</dbReference>
<accession>A0A8J6P844</accession>
<dbReference type="Gene3D" id="1.10.1510.10">
    <property type="entry name" value="Uncharacterised protein YqeY/AIM41 PF09424, N-terminal domain"/>
    <property type="match status" value="1"/>
</dbReference>
<dbReference type="EMBL" id="JACNFK010000026">
    <property type="protein sequence ID" value="MBC8519717.1"/>
    <property type="molecule type" value="Genomic_DNA"/>
</dbReference>
<dbReference type="InterPro" id="IPR019004">
    <property type="entry name" value="YqeY/Aim41"/>
</dbReference>
<reference evidence="1 2" key="1">
    <citation type="submission" date="2020-08" db="EMBL/GenBank/DDBJ databases">
        <title>Bridging the membrane lipid divide: bacteria of the FCB group superphylum have the potential to synthesize archaeal ether lipids.</title>
        <authorList>
            <person name="Villanueva L."/>
            <person name="Von Meijenfeldt F.A.B."/>
            <person name="Westbye A.B."/>
            <person name="Yadav S."/>
            <person name="Hopmans E.C."/>
            <person name="Dutilh B.E."/>
            <person name="Sinninghe Damste J.S."/>
        </authorList>
    </citation>
    <scope>NUCLEOTIDE SEQUENCE [LARGE SCALE GENOMIC DNA]</scope>
    <source>
        <strain evidence="1">NIOZ-UU100</strain>
    </source>
</reference>
<proteinExistence type="predicted"/>
<dbReference type="SUPFAM" id="SSF89095">
    <property type="entry name" value="GatB/YqeY motif"/>
    <property type="match status" value="1"/>
</dbReference>
<organism evidence="1 2">
    <name type="scientific">Candidatus Thiopontia autotrophica</name>
    <dbReference type="NCBI Taxonomy" id="2841688"/>
    <lineage>
        <taxon>Bacteria</taxon>
        <taxon>Pseudomonadati</taxon>
        <taxon>Pseudomonadota</taxon>
        <taxon>Gammaproteobacteria</taxon>
        <taxon>Candidatus Thiopontia</taxon>
    </lineage>
</organism>
<dbReference type="PANTHER" id="PTHR28055:SF1">
    <property type="entry name" value="ALTERED INHERITANCE OF MITOCHONDRIA PROTEIN 41, MITOCHONDRIAL"/>
    <property type="match status" value="1"/>
</dbReference>
<dbReference type="InterPro" id="IPR042184">
    <property type="entry name" value="YqeY/Aim41_N"/>
</dbReference>
<dbReference type="InterPro" id="IPR023168">
    <property type="entry name" value="GatB_Yqey_C_2"/>
</dbReference>
<dbReference type="GO" id="GO:0016884">
    <property type="term" value="F:carbon-nitrogen ligase activity, with glutamine as amido-N-donor"/>
    <property type="evidence" value="ECO:0007669"/>
    <property type="project" value="InterPro"/>
</dbReference>